<comment type="similarity">
    <text evidence="2">Belongs to the cation diffusion facilitator (CDF) transporter (TC 2.A.4) family. SLC30A subfamily.</text>
</comment>
<dbReference type="RefSeq" id="WP_045253483.1">
    <property type="nucleotide sequence ID" value="NZ_CP031425.1"/>
</dbReference>
<dbReference type="PATRIC" id="fig|104336.4.peg.1103"/>
<evidence type="ECO:0000256" key="1">
    <source>
        <dbReference type="ARBA" id="ARBA00004141"/>
    </source>
</evidence>
<evidence type="ECO:0000259" key="10">
    <source>
        <dbReference type="Pfam" id="PF16916"/>
    </source>
</evidence>
<accession>A0A0F0KQD8</accession>
<dbReference type="GO" id="GO:0005385">
    <property type="term" value="F:zinc ion transmembrane transporter activity"/>
    <property type="evidence" value="ECO:0007669"/>
    <property type="project" value="TreeGrafter"/>
</dbReference>
<evidence type="ECO:0000313" key="12">
    <source>
        <dbReference type="Proteomes" id="UP000033572"/>
    </source>
</evidence>
<feature type="transmembrane region" description="Helical" evidence="8">
    <location>
        <begin position="188"/>
        <end position="205"/>
    </location>
</feature>
<evidence type="ECO:0000256" key="5">
    <source>
        <dbReference type="ARBA" id="ARBA00022989"/>
    </source>
</evidence>
<keyword evidence="6" id="KW-0406">Ion transport</keyword>
<dbReference type="SUPFAM" id="SSF160240">
    <property type="entry name" value="Cation efflux protein cytoplasmic domain-like"/>
    <property type="match status" value="1"/>
</dbReference>
<dbReference type="GO" id="GO:0005886">
    <property type="term" value="C:plasma membrane"/>
    <property type="evidence" value="ECO:0007669"/>
    <property type="project" value="TreeGrafter"/>
</dbReference>
<dbReference type="InterPro" id="IPR036837">
    <property type="entry name" value="Cation_efflux_CTD_sf"/>
</dbReference>
<reference evidence="11 12" key="1">
    <citation type="submission" date="2015-02" db="EMBL/GenBank/DDBJ databases">
        <title>Draft genome sequences of ten Microbacterium spp. with emphasis on heavy metal contaminated environments.</title>
        <authorList>
            <person name="Corretto E."/>
        </authorList>
    </citation>
    <scope>NUCLEOTIDE SEQUENCE [LARGE SCALE GENOMIC DNA]</scope>
    <source>
        <strain evidence="11 12">DSM 12966</strain>
    </source>
</reference>
<dbReference type="AlphaFoldDB" id="A0A0F0KQD8"/>
<proteinExistence type="inferred from homology"/>
<dbReference type="KEGG" id="mfol:DXT68_11230"/>
<gene>
    <name evidence="11" type="primary">czcD</name>
    <name evidence="11" type="ORF">RN50_01075</name>
</gene>
<evidence type="ECO:0000256" key="7">
    <source>
        <dbReference type="ARBA" id="ARBA00023136"/>
    </source>
</evidence>
<protein>
    <submittedName>
        <fullName evidence="11">Cobalt-zinc-cadmium resistance protein CzcD</fullName>
    </submittedName>
</protein>
<keyword evidence="5 8" id="KW-1133">Transmembrane helix</keyword>
<keyword evidence="12" id="KW-1185">Reference proteome</keyword>
<dbReference type="SUPFAM" id="SSF161111">
    <property type="entry name" value="Cation efflux protein transmembrane domain-like"/>
    <property type="match status" value="1"/>
</dbReference>
<feature type="transmembrane region" description="Helical" evidence="8">
    <location>
        <begin position="20"/>
        <end position="45"/>
    </location>
</feature>
<evidence type="ECO:0000256" key="8">
    <source>
        <dbReference type="SAM" id="Phobius"/>
    </source>
</evidence>
<dbReference type="PANTHER" id="PTHR11562:SF17">
    <property type="entry name" value="RE54080P-RELATED"/>
    <property type="match status" value="1"/>
</dbReference>
<keyword evidence="7 8" id="KW-0472">Membrane</keyword>
<evidence type="ECO:0000256" key="6">
    <source>
        <dbReference type="ARBA" id="ARBA00023065"/>
    </source>
</evidence>
<evidence type="ECO:0000313" key="11">
    <source>
        <dbReference type="EMBL" id="KJL23137.1"/>
    </source>
</evidence>
<dbReference type="EMBL" id="JYIU01000036">
    <property type="protein sequence ID" value="KJL23137.1"/>
    <property type="molecule type" value="Genomic_DNA"/>
</dbReference>
<dbReference type="Pfam" id="PF01545">
    <property type="entry name" value="Cation_efflux"/>
    <property type="match status" value="1"/>
</dbReference>
<evidence type="ECO:0000256" key="4">
    <source>
        <dbReference type="ARBA" id="ARBA00022692"/>
    </source>
</evidence>
<dbReference type="Gene3D" id="1.20.1510.10">
    <property type="entry name" value="Cation efflux protein transmembrane domain"/>
    <property type="match status" value="1"/>
</dbReference>
<dbReference type="InterPro" id="IPR027469">
    <property type="entry name" value="Cation_efflux_TMD_sf"/>
</dbReference>
<feature type="transmembrane region" description="Helical" evidence="8">
    <location>
        <begin position="87"/>
        <end position="106"/>
    </location>
</feature>
<comment type="caution">
    <text evidence="11">The sequence shown here is derived from an EMBL/GenBank/DDBJ whole genome shotgun (WGS) entry which is preliminary data.</text>
</comment>
<feature type="transmembrane region" description="Helical" evidence="8">
    <location>
        <begin position="164"/>
        <end position="182"/>
    </location>
</feature>
<dbReference type="Pfam" id="PF16916">
    <property type="entry name" value="ZT_dimer"/>
    <property type="match status" value="1"/>
</dbReference>
<dbReference type="NCBIfam" id="TIGR01297">
    <property type="entry name" value="CDF"/>
    <property type="match status" value="1"/>
</dbReference>
<feature type="transmembrane region" description="Helical" evidence="8">
    <location>
        <begin position="121"/>
        <end position="143"/>
    </location>
</feature>
<dbReference type="InterPro" id="IPR002524">
    <property type="entry name" value="Cation_efflux"/>
</dbReference>
<dbReference type="InterPro" id="IPR050681">
    <property type="entry name" value="CDF/SLC30A"/>
</dbReference>
<dbReference type="Proteomes" id="UP000033572">
    <property type="component" value="Unassembled WGS sequence"/>
</dbReference>
<dbReference type="InterPro" id="IPR027470">
    <property type="entry name" value="Cation_efflux_CTD"/>
</dbReference>
<feature type="domain" description="Cation efflux protein transmembrane" evidence="9">
    <location>
        <begin position="21"/>
        <end position="212"/>
    </location>
</feature>
<feature type="domain" description="Cation efflux protein cytoplasmic" evidence="10">
    <location>
        <begin position="220"/>
        <end position="295"/>
    </location>
</feature>
<sequence length="306" mass="32111">MHDHAPAAGGIRSASHRRLLAISLSLTATIMLVQVVGAIFTGSLALLADAAHMFTDASALVIALIAAAVAARPADDRRTFGYQRAEVFGALINAIILILLAGWVGIEAVGRLIDPGETEVVGGLMLVVAVVGLVANAISMWLLSRAQRTSINVRGAYLEVMGDLIGSAMVIIAAIIIVTTGWMPADAIASIMIAVLIIPRAIALLREVFSVLSESAPAGTAVSEIRQHLLDYDGVVGVHDVHVWQLTRGAPVFSAHVSVDAALLAGGRSAKLLSDLQSCLAHHFDVEHSTFQIEPAEQSDCEPHHA</sequence>
<comment type="subcellular location">
    <subcellularLocation>
        <location evidence="1">Membrane</location>
        <topology evidence="1">Multi-pass membrane protein</topology>
    </subcellularLocation>
</comment>
<evidence type="ECO:0000256" key="3">
    <source>
        <dbReference type="ARBA" id="ARBA00022448"/>
    </source>
</evidence>
<evidence type="ECO:0000259" key="9">
    <source>
        <dbReference type="Pfam" id="PF01545"/>
    </source>
</evidence>
<feature type="transmembrane region" description="Helical" evidence="8">
    <location>
        <begin position="57"/>
        <end position="75"/>
    </location>
</feature>
<evidence type="ECO:0000256" key="2">
    <source>
        <dbReference type="ARBA" id="ARBA00008873"/>
    </source>
</evidence>
<dbReference type="InterPro" id="IPR058533">
    <property type="entry name" value="Cation_efflux_TM"/>
</dbReference>
<dbReference type="PANTHER" id="PTHR11562">
    <property type="entry name" value="CATION EFFLUX PROTEIN/ ZINC TRANSPORTER"/>
    <property type="match status" value="1"/>
</dbReference>
<organism evidence="11 12">
    <name type="scientific">Microbacterium foliorum</name>
    <dbReference type="NCBI Taxonomy" id="104336"/>
    <lineage>
        <taxon>Bacteria</taxon>
        <taxon>Bacillati</taxon>
        <taxon>Actinomycetota</taxon>
        <taxon>Actinomycetes</taxon>
        <taxon>Micrococcales</taxon>
        <taxon>Microbacteriaceae</taxon>
        <taxon>Microbacterium</taxon>
    </lineage>
</organism>
<keyword evidence="4 8" id="KW-0812">Transmembrane</keyword>
<name>A0A0F0KQD8_9MICO</name>
<dbReference type="GeneID" id="94444968"/>
<keyword evidence="3" id="KW-0813">Transport</keyword>